<dbReference type="Proteomes" id="UP000326678">
    <property type="component" value="Chromosome Gxm1"/>
</dbReference>
<accession>A0A5P8VV25</accession>
<dbReference type="KEGG" id="nsh:GXM_01708"/>
<reference evidence="1 2" key="1">
    <citation type="submission" date="2019-10" db="EMBL/GenBank/DDBJ databases">
        <title>Genomic and transcriptomic insights into the perfect genentic adaptation of a filamentous nitrogen-fixing cyanobacterium to rice fields.</title>
        <authorList>
            <person name="Chen Z."/>
        </authorList>
    </citation>
    <scope>NUCLEOTIDE SEQUENCE [LARGE SCALE GENOMIC DNA]</scope>
    <source>
        <strain evidence="1">CCNUC1</strain>
    </source>
</reference>
<sequence>MDFMVPGLRENKLGRQYYSLKATDAMNRKATDAMNRRLYKRLIIVETAIYRVFEPRQ</sequence>
<dbReference type="RefSeq" id="WP_194198825.1">
    <property type="nucleotide sequence ID" value="NZ_CP045226.1"/>
</dbReference>
<organism evidence="1 2">
    <name type="scientific">Nostoc sphaeroides CCNUC1</name>
    <dbReference type="NCBI Taxonomy" id="2653204"/>
    <lineage>
        <taxon>Bacteria</taxon>
        <taxon>Bacillati</taxon>
        <taxon>Cyanobacteriota</taxon>
        <taxon>Cyanophyceae</taxon>
        <taxon>Nostocales</taxon>
        <taxon>Nostocaceae</taxon>
        <taxon>Nostoc</taxon>
    </lineage>
</organism>
<protein>
    <submittedName>
        <fullName evidence="1">Uncharacterized protein</fullName>
    </submittedName>
</protein>
<name>A0A5P8VV25_9NOSO</name>
<evidence type="ECO:0000313" key="1">
    <source>
        <dbReference type="EMBL" id="QFS44235.1"/>
    </source>
</evidence>
<evidence type="ECO:0000313" key="2">
    <source>
        <dbReference type="Proteomes" id="UP000326678"/>
    </source>
</evidence>
<dbReference type="AlphaFoldDB" id="A0A5P8VV25"/>
<gene>
    <name evidence="1" type="ORF">GXM_01708</name>
</gene>
<proteinExistence type="predicted"/>
<dbReference type="EMBL" id="CP045226">
    <property type="protein sequence ID" value="QFS44235.1"/>
    <property type="molecule type" value="Genomic_DNA"/>
</dbReference>
<keyword evidence="2" id="KW-1185">Reference proteome</keyword>